<feature type="region of interest" description="Disordered" evidence="1">
    <location>
        <begin position="647"/>
        <end position="688"/>
    </location>
</feature>
<gene>
    <name evidence="3" type="primary">PRR12</name>
</gene>
<sequence>MDRNYPSAGFGDPLGAGAGWSYERSAKASLVYGSSRTSHPETDILHRQAYAAPHPLQSYATNHHPAGLSGLFDTGLHHAGSAGPDASVMNLISALESRGPQPGPSASSLLSQFRSPSWQTAMHTPGPTELFISGALPGSSTFPSSSALSAYQHPASFGSRPFPVPSSLSLQDPPFSPPANGLLSPHDVLHLKPSQAPTVPSSLGFERLAGGGVLGPAGLGPAQTPPYRPGPPDPPPPRHLPTQFNLLASSSAAAAAEQSSPQLYNFSGAAPGPPPPERALPRQDTVIKHYQRPASAQPPPPPPPAHALQHYLSCGGSYPSMGHRANLACSPLGGGEPSPGAGEPSKAGPSGATAGASGRATGPEAAGGAGAGGGGGGYRPIIQSPGYKTGKGGYGAAAGGGTRPPPPRSTATPKCQSLGGPAAAYATGKASGAGGAGGQAYSPGQPQGLLGPQAYGQGFGGGQAQDLSKGPSYSGGPPQPPSGPPPPGLATCQSYSPDQLQGQLYGVQGEPYPGPAAHSQGLPTASPSLSYSTGHSPALSGHGGGWGPSSLGGGGEASPSHIIRPLQSPPATGRPPGVGSPGAPGKYLSSVLASAPFLAPPGAGSYAAGAGGYKGKADGTELLAGPGGPPAERTEDEEFLIQHLLQAPSPPRTSGADGLVGEDGAADASKGLGGSGGAGGPPGTPYELAKEDPQRYHLQSVIRTSASLDEGATAALELGLGRLKEKKKGPERGGETPEGLATSVVHYGAGAKELGAFLQKSPPPPPPTAQSTQPTPHGLLLEAGGPDLPLVLPPPPPQLLPSVLSHAPSPSPSASKVGVHLLEPATRDGAPQPPPPPPPPPPPMPLQLEAHLRSHGLEPAAPSPRLRPDESLEPPGAMQELLGALEPLPPAPGDTGVGPPNSEGKDPAGAYRSPSPQGTKAPRFVPLTSICFPDSLLQDEERSFFPTMEEMFGGGAADDYGKAGPPEDEGDPKAGAGPPTGPPTPGPSRPIKLSVPKAGEGLGASSGDAISGTDHNSLDSSLTREKIEAKIKEVEEKQPEMKSGFMASFLDFLKSGKRHPPLYQAGLTPPLSPPKSVPPSVPARGLQPQPPATPAVPHPPPSGAFGLGGALEAAESEGLGLGCPSPCKRLDEELKRNLETLPSFSSDEEDSVAKNRDLQESISSAISALDDPPLAGPKDTSTPEGPPLATAAAVPAPPPLPGLPSANSNGTPGECWDKMGFYRVGQAGLKLLTSSDPPPLASQSAGITGVSHCEPAAAPSPEDPELPDTRPLHLAKKQETAAVCGETDEEAGESGGEGIFRERDEFVIRAEDIPSLKLALQTGREPPPIWRVQKALLQKFTPEIKDGQRQFCATSNYLGYFGDAKNRYQRLYVKFLENVNKKDYVRVCARKPWHRPPVPVRRSGQAKNPTSAGGSSAPPPKAPAPPPKPETPEKTTSEKPPEQTPEPPVPEPSAPEKPSLLRPVEKEKEKEKEKVTRGERPLRGERATSGRQTRPERGLATGQPATSRLPKARPAKVKAEPPPKKRKKWLKEAGGNAAAGGAPPGSSSDSESSPGAPSEDERAVPGRLLKTRAMREMYRSYVEMLVSTALDPDMIQALEDTHDELYLPPMRKIDGLLNEHKKKVLKRLSLSPALQDALHTFPQLQVEQSGEGSPEEGAVRLRPAGEPYNRKTLSKLKRSVVRAQEFKVELEKSGYYTLYHSLHHYKYHTFLRCRDQTLAIEGGAEDLGQEEVVQQCMRNQPWLEQLFDSFSDLLAQAQAHSRCG</sequence>
<feature type="region of interest" description="Disordered" evidence="1">
    <location>
        <begin position="756"/>
        <end position="848"/>
    </location>
</feature>
<dbReference type="PRINTS" id="PR02045">
    <property type="entry name" value="F138DOMAIN"/>
</dbReference>
<keyword evidence="4" id="KW-1185">Reference proteome</keyword>
<dbReference type="InterPro" id="IPR025451">
    <property type="entry name" value="DUF4211"/>
</dbReference>
<accession>A0A2K6TG19</accession>
<name>A0A2K6TG19_SAIBB</name>
<evidence type="ECO:0000313" key="3">
    <source>
        <dbReference type="Ensembl" id="ENSSBOP00000018598.1"/>
    </source>
</evidence>
<proteinExistence type="predicted"/>
<feature type="compositionally biased region" description="Pro residues" evidence="1">
    <location>
        <begin position="1088"/>
        <end position="1102"/>
    </location>
</feature>
<feature type="compositionally biased region" description="Pro residues" evidence="1">
    <location>
        <begin position="477"/>
        <end position="488"/>
    </location>
</feature>
<feature type="region of interest" description="Disordered" evidence="1">
    <location>
        <begin position="1394"/>
        <end position="1568"/>
    </location>
</feature>
<dbReference type="Proteomes" id="UP000233220">
    <property type="component" value="Unplaced"/>
</dbReference>
<reference evidence="3" key="2">
    <citation type="submission" date="2025-09" db="UniProtKB">
        <authorList>
            <consortium name="Ensembl"/>
        </authorList>
    </citation>
    <scope>IDENTIFICATION</scope>
</reference>
<feature type="region of interest" description="Disordered" evidence="1">
    <location>
        <begin position="329"/>
        <end position="583"/>
    </location>
</feature>
<dbReference type="InterPro" id="IPR052466">
    <property type="entry name" value="DNA_MethProtect_Complex"/>
</dbReference>
<dbReference type="Pfam" id="PF13926">
    <property type="entry name" value="DUF4211"/>
    <property type="match status" value="1"/>
</dbReference>
<feature type="compositionally biased region" description="Pro residues" evidence="1">
    <location>
        <begin position="1417"/>
        <end position="1429"/>
    </location>
</feature>
<protein>
    <submittedName>
        <fullName evidence="3">Proline rich 12</fullName>
    </submittedName>
</protein>
<organism evidence="3 4">
    <name type="scientific">Saimiri boliviensis boliviensis</name>
    <name type="common">Bolivian squirrel monkey</name>
    <dbReference type="NCBI Taxonomy" id="39432"/>
    <lineage>
        <taxon>Eukaryota</taxon>
        <taxon>Metazoa</taxon>
        <taxon>Chordata</taxon>
        <taxon>Craniata</taxon>
        <taxon>Vertebrata</taxon>
        <taxon>Euteleostomi</taxon>
        <taxon>Mammalia</taxon>
        <taxon>Eutheria</taxon>
        <taxon>Euarchontoglires</taxon>
        <taxon>Primates</taxon>
        <taxon>Haplorrhini</taxon>
        <taxon>Platyrrhini</taxon>
        <taxon>Cebidae</taxon>
        <taxon>Saimiriinae</taxon>
        <taxon>Saimiri</taxon>
    </lineage>
</organism>
<feature type="compositionally biased region" description="Low complexity" evidence="1">
    <location>
        <begin position="338"/>
        <end position="363"/>
    </location>
</feature>
<dbReference type="GeneTree" id="ENSGT00440000037417"/>
<feature type="region of interest" description="Disordered" evidence="1">
    <location>
        <begin position="950"/>
        <end position="1024"/>
    </location>
</feature>
<feature type="compositionally biased region" description="Polar residues" evidence="1">
    <location>
        <begin position="521"/>
        <end position="535"/>
    </location>
</feature>
<feature type="compositionally biased region" description="Gly residues" evidence="1">
    <location>
        <begin position="389"/>
        <end position="402"/>
    </location>
</feature>
<feature type="region of interest" description="Disordered" evidence="1">
    <location>
        <begin position="1061"/>
        <end position="1108"/>
    </location>
</feature>
<feature type="compositionally biased region" description="Basic and acidic residues" evidence="1">
    <location>
        <begin position="1463"/>
        <end position="1497"/>
    </location>
</feature>
<dbReference type="PANTHER" id="PTHR14709:SF1">
    <property type="entry name" value="PROLINE-RICH PROTEIN 12"/>
    <property type="match status" value="1"/>
</dbReference>
<feature type="region of interest" description="Disordered" evidence="1">
    <location>
        <begin position="1234"/>
        <end position="1267"/>
    </location>
</feature>
<feature type="compositionally biased region" description="Pro residues" evidence="1">
    <location>
        <begin position="831"/>
        <end position="845"/>
    </location>
</feature>
<dbReference type="PANTHER" id="PTHR14709">
    <property type="entry name" value="GLUTAMINE AND SERINE-RICH PROTEIN 1-RELATED"/>
    <property type="match status" value="1"/>
</dbReference>
<feature type="compositionally biased region" description="Pro residues" evidence="1">
    <location>
        <begin position="1442"/>
        <end position="1455"/>
    </location>
</feature>
<feature type="compositionally biased region" description="Low complexity" evidence="1">
    <location>
        <begin position="439"/>
        <end position="456"/>
    </location>
</feature>
<feature type="compositionally biased region" description="Low complexity" evidence="1">
    <location>
        <begin position="1532"/>
        <end position="1557"/>
    </location>
</feature>
<dbReference type="OMA" id="MDSHPQQ"/>
<dbReference type="GO" id="GO:0008104">
    <property type="term" value="P:intracellular protein localization"/>
    <property type="evidence" value="ECO:0007669"/>
    <property type="project" value="Ensembl"/>
</dbReference>
<feature type="compositionally biased region" description="Low complexity" evidence="1">
    <location>
        <begin position="409"/>
        <end position="430"/>
    </location>
</feature>
<feature type="compositionally biased region" description="Polar residues" evidence="1">
    <location>
        <begin position="491"/>
        <end position="502"/>
    </location>
</feature>
<dbReference type="Ensembl" id="ENSSBOT00000035414.1">
    <property type="protein sequence ID" value="ENSSBOP00000018598.1"/>
    <property type="gene ID" value="ENSSBOG00000025929.1"/>
</dbReference>
<feature type="region of interest" description="Disordered" evidence="1">
    <location>
        <begin position="1166"/>
        <end position="1211"/>
    </location>
</feature>
<feature type="region of interest" description="Disordered" evidence="1">
    <location>
        <begin position="210"/>
        <end position="281"/>
    </location>
</feature>
<feature type="region of interest" description="Disordered" evidence="1">
    <location>
        <begin position="884"/>
        <end position="923"/>
    </location>
</feature>
<feature type="compositionally biased region" description="Pro residues" evidence="1">
    <location>
        <begin position="979"/>
        <end position="988"/>
    </location>
</feature>
<feature type="compositionally biased region" description="Pro residues" evidence="1">
    <location>
        <begin position="1070"/>
        <end position="1081"/>
    </location>
</feature>
<evidence type="ECO:0000313" key="4">
    <source>
        <dbReference type="Proteomes" id="UP000233220"/>
    </source>
</evidence>
<feature type="compositionally biased region" description="Low complexity" evidence="1">
    <location>
        <begin position="248"/>
        <end position="260"/>
    </location>
</feature>
<feature type="compositionally biased region" description="Gly residues" evidence="1">
    <location>
        <begin position="365"/>
        <end position="378"/>
    </location>
</feature>
<feature type="compositionally biased region" description="Pro residues" evidence="1">
    <location>
        <begin position="223"/>
        <end position="239"/>
    </location>
</feature>
<feature type="compositionally biased region" description="Basic and acidic residues" evidence="1">
    <location>
        <begin position="1430"/>
        <end position="1441"/>
    </location>
</feature>
<feature type="compositionally biased region" description="Gly residues" evidence="1">
    <location>
        <begin position="541"/>
        <end position="556"/>
    </location>
</feature>
<feature type="compositionally biased region" description="Low complexity" evidence="1">
    <location>
        <begin position="800"/>
        <end position="815"/>
    </location>
</feature>
<evidence type="ECO:0000256" key="1">
    <source>
        <dbReference type="SAM" id="MobiDB-lite"/>
    </source>
</evidence>
<feature type="compositionally biased region" description="Gly residues" evidence="1">
    <location>
        <begin position="671"/>
        <end position="681"/>
    </location>
</feature>
<reference evidence="3" key="1">
    <citation type="submission" date="2025-08" db="UniProtKB">
        <authorList>
            <consortium name="Ensembl"/>
        </authorList>
    </citation>
    <scope>IDENTIFICATION</scope>
</reference>
<evidence type="ECO:0000259" key="2">
    <source>
        <dbReference type="Pfam" id="PF13926"/>
    </source>
</evidence>
<feature type="domain" description="DUF4211" evidence="2">
    <location>
        <begin position="1568"/>
        <end position="1672"/>
    </location>
</feature>